<feature type="region of interest" description="Disordered" evidence="1">
    <location>
        <begin position="404"/>
        <end position="436"/>
    </location>
</feature>
<protein>
    <recommendedName>
        <fullName evidence="2">CASTOR ACT domain-containing protein</fullName>
    </recommendedName>
</protein>
<dbReference type="PANTHER" id="PTHR31131">
    <property type="entry name" value="CHROMOSOME 1, WHOLE GENOME SHOTGUN SEQUENCE"/>
    <property type="match status" value="1"/>
</dbReference>
<dbReference type="InterPro" id="IPR027795">
    <property type="entry name" value="CASTOR_ACT_dom"/>
</dbReference>
<feature type="region of interest" description="Disordered" evidence="1">
    <location>
        <begin position="350"/>
        <end position="391"/>
    </location>
</feature>
<gene>
    <name evidence="3" type="ORF">A1Q2_04177</name>
</gene>
<feature type="compositionally biased region" description="Low complexity" evidence="1">
    <location>
        <begin position="412"/>
        <end position="427"/>
    </location>
</feature>
<feature type="domain" description="CASTOR ACT" evidence="2">
    <location>
        <begin position="187"/>
        <end position="223"/>
    </location>
</feature>
<name>K1VLM5_TRIAC</name>
<feature type="region of interest" description="Disordered" evidence="1">
    <location>
        <begin position="296"/>
        <end position="318"/>
    </location>
</feature>
<dbReference type="InParanoid" id="K1VLM5"/>
<dbReference type="GO" id="GO:0006520">
    <property type="term" value="P:amino acid metabolic process"/>
    <property type="evidence" value="ECO:0007669"/>
    <property type="project" value="UniProtKB-ARBA"/>
</dbReference>
<dbReference type="EMBL" id="AMBO01000313">
    <property type="protein sequence ID" value="EKD01616.1"/>
    <property type="molecule type" value="Genomic_DNA"/>
</dbReference>
<sequence length="588" mass="64864">MGPCVWCRELGGVSAQGHRYTNIRAFASERTAHCIGSQLVSFISDFPPSAISRPLPLPRFPRALGDVQYHYRLTPSPLETSVSIVHIPVHLAQNYTNELYWTLERARECEFFNLTANRIEIALFASTSLINSEWTPDEHVQIDGPWGVFEISSGDCEEAEANYALTREASRWTVFCIVTSLPHLRHVSAALAEGNVSILYQSSYFTDFLLVKAEDFERAAEIFRGRGWHVDAVAPIPHARRSSHSPPSPPESPIAEITVLSSPLACIGLPLDVEERSCERLRKFLVWPTGVKEALRSSSSSSGRSRSRSAGHGTRPFISYTRTEDGISISTEIRVLKSLFDQEEELLSAAGELDDSDSESSSSSMSQESRRVSLPGTIPLQWSQSSTPTNKSYVITPVRSAVSSPLRPNFAMTGMSRSSSGHSRTQSDGVRRPPPMMRRCSEGAGASLRNWTWGRSSMGLEAVESEIGKLGPALERIQQAQDWDEPDDSGMPTPDFKNDPAESSRTMRCLQLDLRSLDSSTYHLDKSGLVTKFSDLLHSNGVRMLYSSTTNTANILVRGRDVLTAEALLRAPPEPESDPDVAMDDAEA</sequence>
<evidence type="ECO:0000256" key="1">
    <source>
        <dbReference type="SAM" id="MobiDB-lite"/>
    </source>
</evidence>
<evidence type="ECO:0000313" key="3">
    <source>
        <dbReference type="EMBL" id="EKD01616.1"/>
    </source>
</evidence>
<accession>K1VLM5</accession>
<dbReference type="STRING" id="1220162.K1VLM5"/>
<dbReference type="Pfam" id="PF13840">
    <property type="entry name" value="ACT_7"/>
    <property type="match status" value="1"/>
</dbReference>
<dbReference type="eggNOG" id="ENOG502QV83">
    <property type="taxonomic scope" value="Eukaryota"/>
</dbReference>
<dbReference type="SUPFAM" id="SSF55021">
    <property type="entry name" value="ACT-like"/>
    <property type="match status" value="1"/>
</dbReference>
<feature type="region of interest" description="Disordered" evidence="1">
    <location>
        <begin position="481"/>
        <end position="504"/>
    </location>
</feature>
<keyword evidence="4" id="KW-1185">Reference proteome</keyword>
<dbReference type="OrthoDB" id="58529at2759"/>
<dbReference type="GO" id="GO:0046394">
    <property type="term" value="P:carboxylic acid biosynthetic process"/>
    <property type="evidence" value="ECO:0007669"/>
    <property type="project" value="UniProtKB-ARBA"/>
</dbReference>
<dbReference type="Proteomes" id="UP000006757">
    <property type="component" value="Unassembled WGS sequence"/>
</dbReference>
<evidence type="ECO:0000313" key="4">
    <source>
        <dbReference type="Proteomes" id="UP000006757"/>
    </source>
</evidence>
<comment type="caution">
    <text evidence="3">The sequence shown here is derived from an EMBL/GenBank/DDBJ whole genome shotgun (WGS) entry which is preliminary data.</text>
</comment>
<reference evidence="3 4" key="1">
    <citation type="journal article" date="2012" name="Eukaryot. Cell">
        <title>Genome sequence of the Trichosporon asahii environmental strain CBS 8904.</title>
        <authorList>
            <person name="Yang R.Y."/>
            <person name="Li H.T."/>
            <person name="Zhu H."/>
            <person name="Zhou G.P."/>
            <person name="Wang M."/>
            <person name="Wang L."/>
        </authorList>
    </citation>
    <scope>NUCLEOTIDE SEQUENCE [LARGE SCALE GENOMIC DNA]</scope>
    <source>
        <strain evidence="3 4">CBS 8904</strain>
    </source>
</reference>
<dbReference type="Gene3D" id="3.30.2130.10">
    <property type="entry name" value="VC0802-like"/>
    <property type="match status" value="2"/>
</dbReference>
<evidence type="ECO:0000259" key="2">
    <source>
        <dbReference type="Pfam" id="PF13840"/>
    </source>
</evidence>
<organism evidence="3 4">
    <name type="scientific">Trichosporon asahii var. asahii (strain CBS 8904)</name>
    <name type="common">Yeast</name>
    <dbReference type="NCBI Taxonomy" id="1220162"/>
    <lineage>
        <taxon>Eukaryota</taxon>
        <taxon>Fungi</taxon>
        <taxon>Dikarya</taxon>
        <taxon>Basidiomycota</taxon>
        <taxon>Agaricomycotina</taxon>
        <taxon>Tremellomycetes</taxon>
        <taxon>Trichosporonales</taxon>
        <taxon>Trichosporonaceae</taxon>
        <taxon>Trichosporon</taxon>
    </lineage>
</organism>
<dbReference type="AlphaFoldDB" id="K1VLM5"/>
<dbReference type="InterPro" id="IPR045865">
    <property type="entry name" value="ACT-like_dom_sf"/>
</dbReference>
<dbReference type="InterPro" id="IPR051719">
    <property type="entry name" value="CASTOR_mTORC1"/>
</dbReference>
<dbReference type="HOGENOM" id="CLU_026801_0_0_1"/>
<feature type="compositionally biased region" description="Polar residues" evidence="1">
    <location>
        <begin position="380"/>
        <end position="391"/>
    </location>
</feature>
<dbReference type="PANTHER" id="PTHR31131:SF6">
    <property type="entry name" value="CASTOR ACT DOMAIN-CONTAINING PROTEIN"/>
    <property type="match status" value="1"/>
</dbReference>
<dbReference type="OMA" id="SERTAHC"/>
<proteinExistence type="predicted"/>